<dbReference type="VEuPathDB" id="FungiDB:AAP_00468"/>
<dbReference type="Proteomes" id="UP000242877">
    <property type="component" value="Unassembled WGS sequence"/>
</dbReference>
<organism evidence="2 3">
    <name type="scientific">Ascosphaera apis ARSEF 7405</name>
    <dbReference type="NCBI Taxonomy" id="392613"/>
    <lineage>
        <taxon>Eukaryota</taxon>
        <taxon>Fungi</taxon>
        <taxon>Dikarya</taxon>
        <taxon>Ascomycota</taxon>
        <taxon>Pezizomycotina</taxon>
        <taxon>Eurotiomycetes</taxon>
        <taxon>Eurotiomycetidae</taxon>
        <taxon>Onygenales</taxon>
        <taxon>Ascosphaeraceae</taxon>
        <taxon>Ascosphaera</taxon>
    </lineage>
</organism>
<evidence type="ECO:0000313" key="2">
    <source>
        <dbReference type="EMBL" id="KZZ98207.1"/>
    </source>
</evidence>
<protein>
    <recommendedName>
        <fullName evidence="4">F-box domain-containing protein</fullName>
    </recommendedName>
</protein>
<keyword evidence="3" id="KW-1185">Reference proteome</keyword>
<evidence type="ECO:0000256" key="1">
    <source>
        <dbReference type="SAM" id="MobiDB-lite"/>
    </source>
</evidence>
<evidence type="ECO:0000313" key="3">
    <source>
        <dbReference type="Proteomes" id="UP000242877"/>
    </source>
</evidence>
<feature type="compositionally biased region" description="Polar residues" evidence="1">
    <location>
        <begin position="143"/>
        <end position="156"/>
    </location>
</feature>
<dbReference type="EMBL" id="AZGZ01000001">
    <property type="protein sequence ID" value="KZZ98207.1"/>
    <property type="molecule type" value="Genomic_DNA"/>
</dbReference>
<reference evidence="2 3" key="1">
    <citation type="journal article" date="2016" name="Genome Biol. Evol.">
        <title>Divergent and convergent evolution of fungal pathogenicity.</title>
        <authorList>
            <person name="Shang Y."/>
            <person name="Xiao G."/>
            <person name="Zheng P."/>
            <person name="Cen K."/>
            <person name="Zhan S."/>
            <person name="Wang C."/>
        </authorList>
    </citation>
    <scope>NUCLEOTIDE SEQUENCE [LARGE SCALE GENOMIC DNA]</scope>
    <source>
        <strain evidence="2 3">ARSEF 7405</strain>
    </source>
</reference>
<proteinExistence type="predicted"/>
<dbReference type="AlphaFoldDB" id="A0A168DX04"/>
<name>A0A168DX04_9EURO</name>
<gene>
    <name evidence="2" type="ORF">AAP_00468</name>
</gene>
<evidence type="ECO:0008006" key="4">
    <source>
        <dbReference type="Google" id="ProtNLM"/>
    </source>
</evidence>
<accession>A0A168DX04</accession>
<sequence>MCSSLPKGNGRSDARTMPALLESTIDLLESELAKAKAALEHLRCAEPSILHTCGDTSAKAMAVYRRQLASRLLGHTKAEDHVPPLVKMLSNSVVLDRFAPYLSLPDLFSLASTSSDIRHVLLDHPRVFRHMDLAPRSSHRTSPEYTSESPVQQQPRLNPMMADTNFSGPLRNLFKIMDRRALLKNVRTLVLDGLPVSAQSVGEILANRELSIAILSIRDCQNLDNQKLKHIIKHACRSDRPKDMPKVKGIYLFSSKEEATHPQHNHAVVPANACETSEDNRSQDGSANAAMHPWYKSSGRVLQRSKVDGWADVLKQCEGVMSFDAILCRGPRHNSSYYHLDSSQDMLEPSLPPAVANFALRPDGCEGCHSSIEGPLVWGHSPGNQFPLLSPLNIHTSTVAACKDPTTIFNSKPKLLMQCEQCLTGRHCHRCGKWWCSTCLPISQNSAHSFIFEEEPLQENQLGGSKLGASRDCWECGPTCYDCKVAVNRKCIKCPNGFCSEHHETSSRGLTSAIGAQVVAAG</sequence>
<dbReference type="OrthoDB" id="5345494at2759"/>
<feature type="region of interest" description="Disordered" evidence="1">
    <location>
        <begin position="134"/>
        <end position="158"/>
    </location>
</feature>
<comment type="caution">
    <text evidence="2">The sequence shown here is derived from an EMBL/GenBank/DDBJ whole genome shotgun (WGS) entry which is preliminary data.</text>
</comment>